<comment type="caution">
    <text evidence="1">The sequence shown here is derived from an EMBL/GenBank/DDBJ whole genome shotgun (WGS) entry which is preliminary data.</text>
</comment>
<dbReference type="EMBL" id="VSRR010009290">
    <property type="protein sequence ID" value="MPC50121.1"/>
    <property type="molecule type" value="Genomic_DNA"/>
</dbReference>
<keyword evidence="2" id="KW-1185">Reference proteome</keyword>
<name>A0A5B7FRL6_PORTR</name>
<dbReference type="Proteomes" id="UP000324222">
    <property type="component" value="Unassembled WGS sequence"/>
</dbReference>
<proteinExistence type="predicted"/>
<dbReference type="AlphaFoldDB" id="A0A5B7FRL6"/>
<protein>
    <submittedName>
        <fullName evidence="1">Uncharacterized protein</fullName>
    </submittedName>
</protein>
<evidence type="ECO:0000313" key="1">
    <source>
        <dbReference type="EMBL" id="MPC50121.1"/>
    </source>
</evidence>
<evidence type="ECO:0000313" key="2">
    <source>
        <dbReference type="Proteomes" id="UP000324222"/>
    </source>
</evidence>
<sequence>MAVREEKSDADCPPALHFALQCYQIAATFHTAAAAVALPERTLKVTTEFLPNWNSGISGSRQKNTGFHDEPGIKDSHIKYSQVIFRLHPGGWRCKETDYRPEIRPGIFKV</sequence>
<reference evidence="1 2" key="1">
    <citation type="submission" date="2019-05" db="EMBL/GenBank/DDBJ databases">
        <title>Another draft genome of Portunus trituberculatus and its Hox gene families provides insights of decapod evolution.</title>
        <authorList>
            <person name="Jeong J.-H."/>
            <person name="Song I."/>
            <person name="Kim S."/>
            <person name="Choi T."/>
            <person name="Kim D."/>
            <person name="Ryu S."/>
            <person name="Kim W."/>
        </authorList>
    </citation>
    <scope>NUCLEOTIDE SEQUENCE [LARGE SCALE GENOMIC DNA]</scope>
    <source>
        <tissue evidence="1">Muscle</tissue>
    </source>
</reference>
<accession>A0A5B7FRL6</accession>
<gene>
    <name evidence="1" type="ORF">E2C01_043943</name>
</gene>
<organism evidence="1 2">
    <name type="scientific">Portunus trituberculatus</name>
    <name type="common">Swimming crab</name>
    <name type="synonym">Neptunus trituberculatus</name>
    <dbReference type="NCBI Taxonomy" id="210409"/>
    <lineage>
        <taxon>Eukaryota</taxon>
        <taxon>Metazoa</taxon>
        <taxon>Ecdysozoa</taxon>
        <taxon>Arthropoda</taxon>
        <taxon>Crustacea</taxon>
        <taxon>Multicrustacea</taxon>
        <taxon>Malacostraca</taxon>
        <taxon>Eumalacostraca</taxon>
        <taxon>Eucarida</taxon>
        <taxon>Decapoda</taxon>
        <taxon>Pleocyemata</taxon>
        <taxon>Brachyura</taxon>
        <taxon>Eubrachyura</taxon>
        <taxon>Portunoidea</taxon>
        <taxon>Portunidae</taxon>
        <taxon>Portuninae</taxon>
        <taxon>Portunus</taxon>
    </lineage>
</organism>